<evidence type="ECO:0000256" key="6">
    <source>
        <dbReference type="ARBA" id="ARBA00022842"/>
    </source>
</evidence>
<dbReference type="PANTHER" id="PTHR42648:SF11">
    <property type="entry name" value="TRANSPOSON TY4-P GAG-POL POLYPROTEIN"/>
    <property type="match status" value="1"/>
</dbReference>
<keyword evidence="7" id="KW-0229">DNA integration</keyword>
<sequence>MSPMRNQVIDDCGATHHMFNSPNFFPNSFKNIRSKVATGDSQSDLPALGIELFKDHLTIQQTDSVFCLSSEGRILLEGEIRDRLMYITYDSPRTLLTSVDPNLWHCGLGHPGPSVLKKLGLPNPNHSCLTCETNKSRRLPFLDHFEPVKYPLDTIHIDVVGPITPESISGSHFLLTIVDQATSYKIIRFLAKKSDSFDQDTRAQRLCQKSKPYGSGEGLLPLNHSNLPNQYWAEAVNTAVFLSNLSPTALRGNKSPYFLWTNSSVKLTKLRTFGCQAVIHSLKRQQDCKLAPPAQEGVLLGFENGNTAYQILRLSDLKVAVTRNATFDEKIFPAVAGGKKSPTWNIENEHTDQNVSLITEPVNKATSTSTETVENQCSEYAEVPVEESSRDNVSTPNSSALPVIDNHSMNHEDPSDQQQEESNIRTHCLKIIGPHHPTLITSNLDSLHILPYSRRVKTFITTSNVPRTYQLALHCEEKNNWANAIRRELLSMNELKVWDIVDLRSNYKLVGTTWVFKLKRDHLHQTVEYKARLCAQGFTQTPGVDFDKTYSPTGQLNSLRALIAHSCANGLQFHQIDVKSAFFNAPLTETVYLSIPQGLEIDCHRYCLRLKKAIYGLKQAPLSWYHRLKDWLYSVGFNACKLDPCVFH</sequence>
<dbReference type="InterPro" id="IPR039537">
    <property type="entry name" value="Retrotran_Ty1/copia-like"/>
</dbReference>
<name>A0A9Q3JAH5_9BASI</name>
<keyword evidence="9" id="KW-0808">Transferase</keyword>
<dbReference type="GO" id="GO:0006310">
    <property type="term" value="P:DNA recombination"/>
    <property type="evidence" value="ECO:0007669"/>
    <property type="project" value="UniProtKB-KW"/>
</dbReference>
<evidence type="ECO:0000256" key="12">
    <source>
        <dbReference type="SAM" id="MobiDB-lite"/>
    </source>
</evidence>
<protein>
    <recommendedName>
        <fullName evidence="17">Reverse transcriptase Ty1/copia-type domain-containing protein</fullName>
    </recommendedName>
</protein>
<proteinExistence type="predicted"/>
<keyword evidence="6" id="KW-0460">Magnesium</keyword>
<dbReference type="PANTHER" id="PTHR42648">
    <property type="entry name" value="TRANSPOSASE, PUTATIVE-RELATED"/>
    <property type="match status" value="1"/>
</dbReference>
<evidence type="ECO:0000256" key="1">
    <source>
        <dbReference type="ARBA" id="ARBA00022695"/>
    </source>
</evidence>
<feature type="region of interest" description="Disordered" evidence="12">
    <location>
        <begin position="366"/>
        <end position="422"/>
    </location>
</feature>
<keyword evidence="11" id="KW-0511">Multifunctional enzyme</keyword>
<dbReference type="InterPro" id="IPR057670">
    <property type="entry name" value="SH3_retrovirus"/>
</dbReference>
<keyword evidence="8" id="KW-0695">RNA-directed DNA polymerase</keyword>
<evidence type="ECO:0000313" key="15">
    <source>
        <dbReference type="EMBL" id="MBW0558553.1"/>
    </source>
</evidence>
<dbReference type="GO" id="GO:0004519">
    <property type="term" value="F:endonuclease activity"/>
    <property type="evidence" value="ECO:0007669"/>
    <property type="project" value="UniProtKB-KW"/>
</dbReference>
<dbReference type="GO" id="GO:0003887">
    <property type="term" value="F:DNA-directed DNA polymerase activity"/>
    <property type="evidence" value="ECO:0007669"/>
    <property type="project" value="UniProtKB-KW"/>
</dbReference>
<evidence type="ECO:0000256" key="11">
    <source>
        <dbReference type="ARBA" id="ARBA00023268"/>
    </source>
</evidence>
<evidence type="ECO:0008006" key="17">
    <source>
        <dbReference type="Google" id="ProtNLM"/>
    </source>
</evidence>
<feature type="domain" description="Reverse transcriptase Ty1/copia-type" evidence="13">
    <location>
        <begin position="496"/>
        <end position="643"/>
    </location>
</feature>
<evidence type="ECO:0000256" key="3">
    <source>
        <dbReference type="ARBA" id="ARBA00022723"/>
    </source>
</evidence>
<evidence type="ECO:0000256" key="10">
    <source>
        <dbReference type="ARBA" id="ARBA00023172"/>
    </source>
</evidence>
<dbReference type="Pfam" id="PF07727">
    <property type="entry name" value="RVT_2"/>
    <property type="match status" value="1"/>
</dbReference>
<dbReference type="InterPro" id="IPR043502">
    <property type="entry name" value="DNA/RNA_pol_sf"/>
</dbReference>
<feature type="compositionally biased region" description="Polar residues" evidence="12">
    <location>
        <begin position="391"/>
        <end position="400"/>
    </location>
</feature>
<reference evidence="15" key="1">
    <citation type="submission" date="2021-03" db="EMBL/GenBank/DDBJ databases">
        <title>Draft genome sequence of rust myrtle Austropuccinia psidii MF-1, a brazilian biotype.</title>
        <authorList>
            <person name="Quecine M.C."/>
            <person name="Pachon D.M.R."/>
            <person name="Bonatelli M.L."/>
            <person name="Correr F.H."/>
            <person name="Franceschini L.M."/>
            <person name="Leite T.F."/>
            <person name="Margarido G.R.A."/>
            <person name="Almeida C.A."/>
            <person name="Ferrarezi J.A."/>
            <person name="Labate C.A."/>
        </authorList>
    </citation>
    <scope>NUCLEOTIDE SEQUENCE</scope>
    <source>
        <strain evidence="15">MF-1</strain>
    </source>
</reference>
<evidence type="ECO:0000313" key="16">
    <source>
        <dbReference type="Proteomes" id="UP000765509"/>
    </source>
</evidence>
<feature type="domain" description="Retroviral polymerase SH3-like" evidence="14">
    <location>
        <begin position="275"/>
        <end position="334"/>
    </location>
</feature>
<dbReference type="SUPFAM" id="SSF56672">
    <property type="entry name" value="DNA/RNA polymerases"/>
    <property type="match status" value="1"/>
</dbReference>
<dbReference type="AlphaFoldDB" id="A0A9Q3JAH5"/>
<evidence type="ECO:0000256" key="2">
    <source>
        <dbReference type="ARBA" id="ARBA00022722"/>
    </source>
</evidence>
<feature type="compositionally biased region" description="Polar residues" evidence="12">
    <location>
        <begin position="366"/>
        <end position="378"/>
    </location>
</feature>
<evidence type="ECO:0000256" key="8">
    <source>
        <dbReference type="ARBA" id="ARBA00022918"/>
    </source>
</evidence>
<keyword evidence="10" id="KW-0233">DNA recombination</keyword>
<accession>A0A9Q3JAH5</accession>
<evidence type="ECO:0000256" key="5">
    <source>
        <dbReference type="ARBA" id="ARBA00022801"/>
    </source>
</evidence>
<keyword evidence="16" id="KW-1185">Reference proteome</keyword>
<keyword evidence="9" id="KW-0239">DNA-directed DNA polymerase</keyword>
<comment type="caution">
    <text evidence="15">The sequence shown here is derived from an EMBL/GenBank/DDBJ whole genome shotgun (WGS) entry which is preliminary data.</text>
</comment>
<keyword evidence="2" id="KW-0540">Nuclease</keyword>
<dbReference type="GO" id="GO:0016787">
    <property type="term" value="F:hydrolase activity"/>
    <property type="evidence" value="ECO:0007669"/>
    <property type="project" value="UniProtKB-KW"/>
</dbReference>
<evidence type="ECO:0000256" key="9">
    <source>
        <dbReference type="ARBA" id="ARBA00022932"/>
    </source>
</evidence>
<keyword evidence="3" id="KW-0479">Metal-binding</keyword>
<dbReference type="Pfam" id="PF25597">
    <property type="entry name" value="SH3_retrovirus"/>
    <property type="match status" value="1"/>
</dbReference>
<keyword evidence="5" id="KW-0378">Hydrolase</keyword>
<evidence type="ECO:0000259" key="13">
    <source>
        <dbReference type="Pfam" id="PF07727"/>
    </source>
</evidence>
<evidence type="ECO:0000259" key="14">
    <source>
        <dbReference type="Pfam" id="PF25597"/>
    </source>
</evidence>
<dbReference type="GO" id="GO:0046872">
    <property type="term" value="F:metal ion binding"/>
    <property type="evidence" value="ECO:0007669"/>
    <property type="project" value="UniProtKB-KW"/>
</dbReference>
<evidence type="ECO:0000256" key="4">
    <source>
        <dbReference type="ARBA" id="ARBA00022759"/>
    </source>
</evidence>
<keyword evidence="1" id="KW-0548">Nucleotidyltransferase</keyword>
<dbReference type="GO" id="GO:0003964">
    <property type="term" value="F:RNA-directed DNA polymerase activity"/>
    <property type="evidence" value="ECO:0007669"/>
    <property type="project" value="UniProtKB-KW"/>
</dbReference>
<dbReference type="InterPro" id="IPR012337">
    <property type="entry name" value="RNaseH-like_sf"/>
</dbReference>
<dbReference type="GO" id="GO:0015074">
    <property type="term" value="P:DNA integration"/>
    <property type="evidence" value="ECO:0007669"/>
    <property type="project" value="UniProtKB-KW"/>
</dbReference>
<dbReference type="SUPFAM" id="SSF53098">
    <property type="entry name" value="Ribonuclease H-like"/>
    <property type="match status" value="1"/>
</dbReference>
<dbReference type="Proteomes" id="UP000765509">
    <property type="component" value="Unassembled WGS sequence"/>
</dbReference>
<organism evidence="15 16">
    <name type="scientific">Austropuccinia psidii MF-1</name>
    <dbReference type="NCBI Taxonomy" id="1389203"/>
    <lineage>
        <taxon>Eukaryota</taxon>
        <taxon>Fungi</taxon>
        <taxon>Dikarya</taxon>
        <taxon>Basidiomycota</taxon>
        <taxon>Pucciniomycotina</taxon>
        <taxon>Pucciniomycetes</taxon>
        <taxon>Pucciniales</taxon>
        <taxon>Sphaerophragmiaceae</taxon>
        <taxon>Austropuccinia</taxon>
    </lineage>
</organism>
<evidence type="ECO:0000256" key="7">
    <source>
        <dbReference type="ARBA" id="ARBA00022908"/>
    </source>
</evidence>
<dbReference type="EMBL" id="AVOT02066854">
    <property type="protein sequence ID" value="MBW0558553.1"/>
    <property type="molecule type" value="Genomic_DNA"/>
</dbReference>
<keyword evidence="4" id="KW-0255">Endonuclease</keyword>
<gene>
    <name evidence="15" type="ORF">O181_098268</name>
</gene>
<dbReference type="InterPro" id="IPR013103">
    <property type="entry name" value="RVT_2"/>
</dbReference>